<evidence type="ECO:0000259" key="4">
    <source>
        <dbReference type="PROSITE" id="PS50804"/>
    </source>
</evidence>
<protein>
    <recommendedName>
        <fullName evidence="4">SCAN box domain-containing protein</fullName>
    </recommendedName>
</protein>
<dbReference type="Gene3D" id="1.10.4020.10">
    <property type="entry name" value="DNA breaking-rejoining enzymes"/>
    <property type="match status" value="1"/>
</dbReference>
<dbReference type="Pfam" id="PF02023">
    <property type="entry name" value="SCAN"/>
    <property type="match status" value="1"/>
</dbReference>
<dbReference type="Gene3D" id="3.10.20.370">
    <property type="match status" value="1"/>
</dbReference>
<evidence type="ECO:0000256" key="3">
    <source>
        <dbReference type="SAM" id="MobiDB-lite"/>
    </source>
</evidence>
<evidence type="ECO:0000313" key="5">
    <source>
        <dbReference type="Ensembl" id="ENSSPAP00000023889.1"/>
    </source>
</evidence>
<dbReference type="CDD" id="cd09274">
    <property type="entry name" value="RNase_HI_RT_Ty3"/>
    <property type="match status" value="1"/>
</dbReference>
<sequence length="654" mass="72560">MVWSTESNALDKSINTDPDTFFSLFERVCKVKEWSNKECALLLQCVLTGKAQEAYSCLSIDDSFVYKKIKSAVLKAYELVPEAYRQRFRSWDKTPAQTYVEYVRDLQTHFKRWITALNISTFDDLCELIVLEQFKNVLPDRIATYINERDVTTAADAAVSADEFVLIHRDRFGERSMPPADAGWRARGAAAEVRHSGTLGQFGSDTKKPGQFKFSTSCNYCHERGHWKADCPVLQFRNQEGKPVVKPAALAVPVISVGVPKERAFAPSESDVRTGGRILSRGMGLTVLPIPLHRMVLQCELVQGEVVVGVCPALPIEGVHFVLGYGLAGSRVWTREPPPSVAHSSVVFSEGCGFVSKVSSTGAPVVSPYPAKLAGSSGGSPEAFSAVVTHAMSKTQRKRGKLRMSQNREKPHSDNRASGSCVEEAVRPVLVVHSVSRGHEREGAVHAKTSAILKYPRPTTKKELRRFLALVGQYQSFCTNFSLVVFPLTELLKARAKFIWSIDCQQAFENVKCLLCSSSVLAAPRFDRAFMLQVDASQVGAGAVLLQEDVEGLVRPVCFFSRKFNSSHRHYSGIEREALALIWALQHFQVYVGGPAPLLVYADPNPLTFLRSISCPSRRLIRWSLFLQAYDLDFRHIKGKDNVMADALSRAPVP</sequence>
<keyword evidence="2" id="KW-0064">Aspartyl protease</keyword>
<dbReference type="FunFam" id="3.10.20.370:FF:000001">
    <property type="entry name" value="Retrovirus-related Pol polyprotein from transposon 17.6-like protein"/>
    <property type="match status" value="1"/>
</dbReference>
<feature type="region of interest" description="Disordered" evidence="3">
    <location>
        <begin position="393"/>
        <end position="418"/>
    </location>
</feature>
<dbReference type="GO" id="GO:0004190">
    <property type="term" value="F:aspartic-type endopeptidase activity"/>
    <property type="evidence" value="ECO:0007669"/>
    <property type="project" value="UniProtKB-KW"/>
</dbReference>
<dbReference type="InterPro" id="IPR036875">
    <property type="entry name" value="Znf_CCHC_sf"/>
</dbReference>
<feature type="compositionally biased region" description="Basic and acidic residues" evidence="3">
    <location>
        <begin position="406"/>
        <end position="415"/>
    </location>
</feature>
<dbReference type="AlphaFoldDB" id="A0A3B5B1E3"/>
<keyword evidence="2" id="KW-0378">Hydrolase</keyword>
<feature type="domain" description="SCAN box" evidence="4">
    <location>
        <begin position="85"/>
        <end position="164"/>
    </location>
</feature>
<dbReference type="InterPro" id="IPR038269">
    <property type="entry name" value="SCAN_sf"/>
</dbReference>
<dbReference type="InterPro" id="IPR041577">
    <property type="entry name" value="RT_RNaseH_2"/>
</dbReference>
<dbReference type="InterPro" id="IPR043502">
    <property type="entry name" value="DNA/RNA_pol_sf"/>
</dbReference>
<accession>A0A3B5B1E3</accession>
<evidence type="ECO:0000256" key="2">
    <source>
        <dbReference type="ARBA" id="ARBA00022750"/>
    </source>
</evidence>
<dbReference type="GO" id="GO:0003676">
    <property type="term" value="F:nucleic acid binding"/>
    <property type="evidence" value="ECO:0007669"/>
    <property type="project" value="InterPro"/>
</dbReference>
<dbReference type="SUPFAM" id="SSF47353">
    <property type="entry name" value="Retrovirus capsid dimerization domain-like"/>
    <property type="match status" value="1"/>
</dbReference>
<dbReference type="PROSITE" id="PS50804">
    <property type="entry name" value="SCAN_BOX"/>
    <property type="match status" value="1"/>
</dbReference>
<dbReference type="Gene3D" id="4.10.60.10">
    <property type="entry name" value="Zinc finger, CCHC-type"/>
    <property type="match status" value="1"/>
</dbReference>
<evidence type="ECO:0000256" key="1">
    <source>
        <dbReference type="ARBA" id="ARBA00022670"/>
    </source>
</evidence>
<dbReference type="GO" id="GO:0006508">
    <property type="term" value="P:proteolysis"/>
    <property type="evidence" value="ECO:0007669"/>
    <property type="project" value="UniProtKB-KW"/>
</dbReference>
<dbReference type="PANTHER" id="PTHR46888">
    <property type="entry name" value="ZINC KNUCKLE DOMAINCONTAINING PROTEIN-RELATED"/>
    <property type="match status" value="1"/>
</dbReference>
<dbReference type="FunFam" id="3.30.70.270:FF:000020">
    <property type="entry name" value="Transposon Tf2-6 polyprotein-like Protein"/>
    <property type="match status" value="1"/>
</dbReference>
<keyword evidence="1" id="KW-0645">Protease</keyword>
<dbReference type="SUPFAM" id="SSF56672">
    <property type="entry name" value="DNA/RNA polymerases"/>
    <property type="match status" value="1"/>
</dbReference>
<proteinExistence type="predicted"/>
<dbReference type="SUPFAM" id="SSF57756">
    <property type="entry name" value="Retrovirus zinc finger-like domains"/>
    <property type="match status" value="1"/>
</dbReference>
<dbReference type="InterPro" id="IPR003309">
    <property type="entry name" value="SCAN_dom"/>
</dbReference>
<dbReference type="Gene3D" id="3.30.70.270">
    <property type="match status" value="1"/>
</dbReference>
<dbReference type="InterPro" id="IPR043128">
    <property type="entry name" value="Rev_trsase/Diguanyl_cyclase"/>
</dbReference>
<dbReference type="GeneTree" id="ENSGT01100000263500"/>
<reference evidence="5" key="1">
    <citation type="submission" date="2023-09" db="UniProtKB">
        <authorList>
            <consortium name="Ensembl"/>
        </authorList>
    </citation>
    <scope>IDENTIFICATION</scope>
</reference>
<dbReference type="Pfam" id="PF17919">
    <property type="entry name" value="RT_RNaseH_2"/>
    <property type="match status" value="1"/>
</dbReference>
<dbReference type="GO" id="GO:0008270">
    <property type="term" value="F:zinc ion binding"/>
    <property type="evidence" value="ECO:0007669"/>
    <property type="project" value="InterPro"/>
</dbReference>
<organism evidence="5">
    <name type="scientific">Stegastes partitus</name>
    <name type="common">bicolor damselfish</name>
    <dbReference type="NCBI Taxonomy" id="144197"/>
    <lineage>
        <taxon>Eukaryota</taxon>
        <taxon>Metazoa</taxon>
        <taxon>Chordata</taxon>
        <taxon>Craniata</taxon>
        <taxon>Vertebrata</taxon>
        <taxon>Euteleostomi</taxon>
        <taxon>Actinopterygii</taxon>
        <taxon>Neopterygii</taxon>
        <taxon>Teleostei</taxon>
        <taxon>Neoteleostei</taxon>
        <taxon>Acanthomorphata</taxon>
        <taxon>Ovalentaria</taxon>
        <taxon>Pomacentridae</taxon>
        <taxon>Stegastes</taxon>
    </lineage>
</organism>
<dbReference type="PANTHER" id="PTHR46888:SF13">
    <property type="entry name" value="RIBONUCLEASE H"/>
    <property type="match status" value="1"/>
</dbReference>
<dbReference type="Ensembl" id="ENSSPAT00000024271.1">
    <property type="protein sequence ID" value="ENSSPAP00000023889.1"/>
    <property type="gene ID" value="ENSSPAG00000018026.1"/>
</dbReference>
<dbReference type="STRING" id="144197.ENSSPAP00000023889"/>
<name>A0A3B5B1E3_9TELE</name>